<dbReference type="eggNOG" id="ENOG502QSJ4">
    <property type="taxonomic scope" value="Eukaryota"/>
</dbReference>
<feature type="chain" id="PRO_5003102138" description="non-specific serine/threonine protein kinase" evidence="19">
    <location>
        <begin position="26"/>
        <end position="475"/>
    </location>
</feature>
<evidence type="ECO:0000256" key="14">
    <source>
        <dbReference type="ARBA" id="ARBA00023170"/>
    </source>
</evidence>
<dbReference type="GO" id="GO:0002229">
    <property type="term" value="P:defense response to oomycetes"/>
    <property type="evidence" value="ECO:0007669"/>
    <property type="project" value="UniProtKB-ARBA"/>
</dbReference>
<dbReference type="GO" id="GO:0030246">
    <property type="term" value="F:carbohydrate binding"/>
    <property type="evidence" value="ECO:0007669"/>
    <property type="project" value="UniProtKB-KW"/>
</dbReference>
<dbReference type="InterPro" id="IPR008271">
    <property type="entry name" value="Ser/Thr_kinase_AS"/>
</dbReference>
<dbReference type="HOGENOM" id="CLU_000288_62_3_1"/>
<gene>
    <name evidence="21" type="ORF">ARALYDRAFT_665435</name>
</gene>
<evidence type="ECO:0000256" key="1">
    <source>
        <dbReference type="ARBA" id="ARBA00004251"/>
    </source>
</evidence>
<dbReference type="InterPro" id="IPR001220">
    <property type="entry name" value="Legume_lectin_dom"/>
</dbReference>
<sequence>MARVTESLCFWMTMLSVLVVSLVLAQNGHRFVHYDFRNADLYIDGTASTEDGRLRLTDSSKRSTGHAFHQKPIHFRNISSSFSTEFVFAIIPKQRDSNGQGMAFVVSPTIDLRYGASGSYLGIFNKTSDNQTKNHILAVEFDTNPSSEAININSIVSVKSENASYYDDTTRRNITLLLASKQRIHVWIDYDAEKRLLVVTIAPLNTAKPSSPLLSLPIDLSKIFKEQMYFGFSGSTGVIRSHQYILGWALAIGEKAQSLDISKILDLPQPAPSSPALTKAQVITISIISVLVFLMLPSGILYHYFRKKRKGELIGHMPNGNLSEYLLKGDGLSWLQRLHIIKGVASALCYLHEGWGQVVLHRDIKASNVLLDANLNAKLGDFGLARFHDRGMALETRRVIGTTGYMAPELMIMGVATTWTDVYAFGALMLEVICGRKPVDPNRPKHLKYILPIWCFCSMILSDLYFVFQMLLRDY</sequence>
<evidence type="ECO:0000256" key="16">
    <source>
        <dbReference type="ARBA" id="ARBA00047899"/>
    </source>
</evidence>
<feature type="transmembrane region" description="Helical" evidence="18">
    <location>
        <begin position="449"/>
        <end position="468"/>
    </location>
</feature>
<keyword evidence="8 19" id="KW-0732">Signal</keyword>
<dbReference type="InterPro" id="IPR019825">
    <property type="entry name" value="Lectin_legB_Mn/Ca_BS"/>
</dbReference>
<keyword evidence="11" id="KW-0067">ATP-binding</keyword>
<dbReference type="InterPro" id="IPR013320">
    <property type="entry name" value="ConA-like_dom_sf"/>
</dbReference>
<comment type="subcellular location">
    <subcellularLocation>
        <location evidence="1">Cell membrane</location>
        <topology evidence="1">Single-pass type I membrane protein</topology>
    </subcellularLocation>
</comment>
<evidence type="ECO:0000256" key="19">
    <source>
        <dbReference type="SAM" id="SignalP"/>
    </source>
</evidence>
<keyword evidence="9" id="KW-0430">Lectin</keyword>
<evidence type="ECO:0000256" key="11">
    <source>
        <dbReference type="ARBA" id="ARBA00022840"/>
    </source>
</evidence>
<comment type="similarity">
    <text evidence="2">In the N-terminal section; belongs to the leguminous lectin family.</text>
</comment>
<evidence type="ECO:0000256" key="12">
    <source>
        <dbReference type="ARBA" id="ARBA00022989"/>
    </source>
</evidence>
<keyword evidence="6" id="KW-0418">Kinase</keyword>
<accession>D7LN49</accession>
<evidence type="ECO:0000256" key="4">
    <source>
        <dbReference type="ARBA" id="ARBA00012513"/>
    </source>
</evidence>
<dbReference type="PROSITE" id="PS50011">
    <property type="entry name" value="PROTEIN_KINASE_DOM"/>
    <property type="match status" value="1"/>
</dbReference>
<keyword evidence="7 18" id="KW-0812">Transmembrane</keyword>
<comment type="catalytic activity">
    <reaction evidence="16">
        <text>L-threonyl-[protein] + ATP = O-phospho-L-threonyl-[protein] + ADP + H(+)</text>
        <dbReference type="Rhea" id="RHEA:46608"/>
        <dbReference type="Rhea" id="RHEA-COMP:11060"/>
        <dbReference type="Rhea" id="RHEA-COMP:11605"/>
        <dbReference type="ChEBI" id="CHEBI:15378"/>
        <dbReference type="ChEBI" id="CHEBI:30013"/>
        <dbReference type="ChEBI" id="CHEBI:30616"/>
        <dbReference type="ChEBI" id="CHEBI:61977"/>
        <dbReference type="ChEBI" id="CHEBI:456216"/>
        <dbReference type="EC" id="2.7.11.1"/>
    </reaction>
</comment>
<dbReference type="Proteomes" id="UP000008694">
    <property type="component" value="Unassembled WGS sequence"/>
</dbReference>
<comment type="catalytic activity">
    <reaction evidence="17">
        <text>L-seryl-[protein] + ATP = O-phospho-L-seryl-[protein] + ADP + H(+)</text>
        <dbReference type="Rhea" id="RHEA:17989"/>
        <dbReference type="Rhea" id="RHEA-COMP:9863"/>
        <dbReference type="Rhea" id="RHEA-COMP:11604"/>
        <dbReference type="ChEBI" id="CHEBI:15378"/>
        <dbReference type="ChEBI" id="CHEBI:29999"/>
        <dbReference type="ChEBI" id="CHEBI:30616"/>
        <dbReference type="ChEBI" id="CHEBI:83421"/>
        <dbReference type="ChEBI" id="CHEBI:456216"/>
        <dbReference type="EC" id="2.7.11.1"/>
    </reaction>
</comment>
<organism evidence="22">
    <name type="scientific">Arabidopsis lyrata subsp. lyrata</name>
    <name type="common">Lyre-leaved rock-cress</name>
    <dbReference type="NCBI Taxonomy" id="81972"/>
    <lineage>
        <taxon>Eukaryota</taxon>
        <taxon>Viridiplantae</taxon>
        <taxon>Streptophyta</taxon>
        <taxon>Embryophyta</taxon>
        <taxon>Tracheophyta</taxon>
        <taxon>Spermatophyta</taxon>
        <taxon>Magnoliopsida</taxon>
        <taxon>eudicotyledons</taxon>
        <taxon>Gunneridae</taxon>
        <taxon>Pentapetalae</taxon>
        <taxon>rosids</taxon>
        <taxon>malvids</taxon>
        <taxon>Brassicales</taxon>
        <taxon>Brassicaceae</taxon>
        <taxon>Camelineae</taxon>
        <taxon>Arabidopsis</taxon>
    </lineage>
</organism>
<dbReference type="GO" id="GO:0004674">
    <property type="term" value="F:protein serine/threonine kinase activity"/>
    <property type="evidence" value="ECO:0007669"/>
    <property type="project" value="UniProtKB-KW"/>
</dbReference>
<dbReference type="PROSITE" id="PS00108">
    <property type="entry name" value="PROTEIN_KINASE_ST"/>
    <property type="match status" value="1"/>
</dbReference>
<reference evidence="22" key="1">
    <citation type="journal article" date="2011" name="Nat. Genet.">
        <title>The Arabidopsis lyrata genome sequence and the basis of rapid genome size change.</title>
        <authorList>
            <person name="Hu T.T."/>
            <person name="Pattyn P."/>
            <person name="Bakker E.G."/>
            <person name="Cao J."/>
            <person name="Cheng J.-F."/>
            <person name="Clark R.M."/>
            <person name="Fahlgren N."/>
            <person name="Fawcett J.A."/>
            <person name="Grimwood J."/>
            <person name="Gundlach H."/>
            <person name="Haberer G."/>
            <person name="Hollister J.D."/>
            <person name="Ossowski S."/>
            <person name="Ottilar R.P."/>
            <person name="Salamov A.A."/>
            <person name="Schneeberger K."/>
            <person name="Spannagl M."/>
            <person name="Wang X."/>
            <person name="Yang L."/>
            <person name="Nasrallah M.E."/>
            <person name="Bergelson J."/>
            <person name="Carrington J.C."/>
            <person name="Gaut B.S."/>
            <person name="Schmutz J."/>
            <person name="Mayer K.F.X."/>
            <person name="Van de Peer Y."/>
            <person name="Grigoriev I.V."/>
            <person name="Nordborg M."/>
            <person name="Weigel D."/>
            <person name="Guo Y.-L."/>
        </authorList>
    </citation>
    <scope>NUCLEOTIDE SEQUENCE [LARGE SCALE GENOMIC DNA]</scope>
    <source>
        <strain evidence="22">cv. MN47</strain>
    </source>
</reference>
<keyword evidence="22" id="KW-1185">Reference proteome</keyword>
<feature type="domain" description="Protein kinase" evidence="20">
    <location>
        <begin position="224"/>
        <end position="475"/>
    </location>
</feature>
<evidence type="ECO:0000256" key="9">
    <source>
        <dbReference type="ARBA" id="ARBA00022734"/>
    </source>
</evidence>
<dbReference type="InterPro" id="IPR050528">
    <property type="entry name" value="L-type_Lectin-RKs"/>
</dbReference>
<evidence type="ECO:0000256" key="8">
    <source>
        <dbReference type="ARBA" id="ARBA00022729"/>
    </source>
</evidence>
<evidence type="ECO:0000256" key="3">
    <source>
        <dbReference type="ARBA" id="ARBA00010217"/>
    </source>
</evidence>
<dbReference type="SMART" id="SM00220">
    <property type="entry name" value="S_TKc"/>
    <property type="match status" value="1"/>
</dbReference>
<dbReference type="InterPro" id="IPR000719">
    <property type="entry name" value="Prot_kinase_dom"/>
</dbReference>
<evidence type="ECO:0000256" key="17">
    <source>
        <dbReference type="ARBA" id="ARBA00048679"/>
    </source>
</evidence>
<keyword evidence="6" id="KW-0723">Serine/threonine-protein kinase</keyword>
<dbReference type="PANTHER" id="PTHR27007">
    <property type="match status" value="1"/>
</dbReference>
<dbReference type="Pfam" id="PF00139">
    <property type="entry name" value="Lectin_legB"/>
    <property type="match status" value="1"/>
</dbReference>
<evidence type="ECO:0000256" key="2">
    <source>
        <dbReference type="ARBA" id="ARBA00008536"/>
    </source>
</evidence>
<evidence type="ECO:0000313" key="21">
    <source>
        <dbReference type="EMBL" id="EFH52061.1"/>
    </source>
</evidence>
<dbReference type="EC" id="2.7.11.1" evidence="4"/>
<dbReference type="Gene3D" id="1.10.510.10">
    <property type="entry name" value="Transferase(Phosphotransferase) domain 1"/>
    <property type="match status" value="1"/>
</dbReference>
<evidence type="ECO:0000259" key="20">
    <source>
        <dbReference type="PROSITE" id="PS50011"/>
    </source>
</evidence>
<dbReference type="FunFam" id="1.10.510.10:FF:000240">
    <property type="entry name" value="Lectin-domain containing receptor kinase A4.3"/>
    <property type="match status" value="1"/>
</dbReference>
<keyword evidence="5" id="KW-1003">Cell membrane</keyword>
<dbReference type="SUPFAM" id="SSF49899">
    <property type="entry name" value="Concanavalin A-like lectins/glucanases"/>
    <property type="match status" value="1"/>
</dbReference>
<keyword evidence="13 18" id="KW-0472">Membrane</keyword>
<feature type="transmembrane region" description="Helical" evidence="18">
    <location>
        <begin position="282"/>
        <end position="305"/>
    </location>
</feature>
<dbReference type="STRING" id="81972.D7LN49"/>
<evidence type="ECO:0000256" key="5">
    <source>
        <dbReference type="ARBA" id="ARBA00022475"/>
    </source>
</evidence>
<dbReference type="Gene3D" id="2.60.120.200">
    <property type="match status" value="1"/>
</dbReference>
<keyword evidence="12 18" id="KW-1133">Transmembrane helix</keyword>
<feature type="signal peptide" evidence="19">
    <location>
        <begin position="1"/>
        <end position="25"/>
    </location>
</feature>
<dbReference type="PROSITE" id="PS00307">
    <property type="entry name" value="LECTIN_LEGUME_BETA"/>
    <property type="match status" value="1"/>
</dbReference>
<dbReference type="GO" id="GO:0005524">
    <property type="term" value="F:ATP binding"/>
    <property type="evidence" value="ECO:0007669"/>
    <property type="project" value="UniProtKB-KW"/>
</dbReference>
<dbReference type="GO" id="GO:0005886">
    <property type="term" value="C:plasma membrane"/>
    <property type="evidence" value="ECO:0007669"/>
    <property type="project" value="UniProtKB-SubCell"/>
</dbReference>
<evidence type="ECO:0000256" key="6">
    <source>
        <dbReference type="ARBA" id="ARBA00022527"/>
    </source>
</evidence>
<evidence type="ECO:0000256" key="10">
    <source>
        <dbReference type="ARBA" id="ARBA00022741"/>
    </source>
</evidence>
<evidence type="ECO:0000256" key="18">
    <source>
        <dbReference type="SAM" id="Phobius"/>
    </source>
</evidence>
<dbReference type="SUPFAM" id="SSF56112">
    <property type="entry name" value="Protein kinase-like (PK-like)"/>
    <property type="match status" value="1"/>
</dbReference>
<keyword evidence="15" id="KW-0325">Glycoprotein</keyword>
<proteinExistence type="inferred from homology"/>
<evidence type="ECO:0000256" key="7">
    <source>
        <dbReference type="ARBA" id="ARBA00022692"/>
    </source>
</evidence>
<evidence type="ECO:0000256" key="13">
    <source>
        <dbReference type="ARBA" id="ARBA00023136"/>
    </source>
</evidence>
<dbReference type="Pfam" id="PF00069">
    <property type="entry name" value="Pkinase"/>
    <property type="match status" value="1"/>
</dbReference>
<name>D7LN49_ARALL</name>
<keyword evidence="14" id="KW-0675">Receptor</keyword>
<dbReference type="InterPro" id="IPR011009">
    <property type="entry name" value="Kinase-like_dom_sf"/>
</dbReference>
<dbReference type="AlphaFoldDB" id="D7LN49"/>
<keyword evidence="10" id="KW-0547">Nucleotide-binding</keyword>
<protein>
    <recommendedName>
        <fullName evidence="4">non-specific serine/threonine protein kinase</fullName>
        <ecNumber evidence="4">2.7.11.1</ecNumber>
    </recommendedName>
</protein>
<dbReference type="EMBL" id="GL348717">
    <property type="protein sequence ID" value="EFH52061.1"/>
    <property type="molecule type" value="Genomic_DNA"/>
</dbReference>
<keyword evidence="6" id="KW-0808">Transferase</keyword>
<evidence type="ECO:0000313" key="22">
    <source>
        <dbReference type="Proteomes" id="UP000008694"/>
    </source>
</evidence>
<comment type="similarity">
    <text evidence="3">In the C-terminal section; belongs to the protein kinase superfamily. Ser/Thr protein kinase family.</text>
</comment>
<evidence type="ECO:0000256" key="15">
    <source>
        <dbReference type="ARBA" id="ARBA00023180"/>
    </source>
</evidence>
<dbReference type="Gramene" id="Al_scaffold_0005_1470">
    <property type="protein sequence ID" value="Al_scaffold_0005_1470"/>
    <property type="gene ID" value="Al_scaffold_0005_1470"/>
</dbReference>
<dbReference type="CDD" id="cd06899">
    <property type="entry name" value="lectin_legume_LecRK_Arcelin_ConA"/>
    <property type="match status" value="1"/>
</dbReference>